<dbReference type="InterPro" id="IPR020904">
    <property type="entry name" value="Sc_DH/Rdtase_CS"/>
</dbReference>
<dbReference type="SUPFAM" id="SSF51735">
    <property type="entry name" value="NAD(P)-binding Rossmann-fold domains"/>
    <property type="match status" value="1"/>
</dbReference>
<reference evidence="4 5" key="1">
    <citation type="journal article" date="2015" name="Nature">
        <title>rRNA introns, odd ribosomes, and small enigmatic genomes across a large radiation of phyla.</title>
        <authorList>
            <person name="Brown C.T."/>
            <person name="Hug L.A."/>
            <person name="Thomas B.C."/>
            <person name="Sharon I."/>
            <person name="Castelle C.J."/>
            <person name="Singh A."/>
            <person name="Wilkins M.J."/>
            <person name="Williams K.H."/>
            <person name="Banfield J.F."/>
        </authorList>
    </citation>
    <scope>NUCLEOTIDE SEQUENCE [LARGE SCALE GENOMIC DNA]</scope>
</reference>
<evidence type="ECO:0000256" key="1">
    <source>
        <dbReference type="ARBA" id="ARBA00006484"/>
    </source>
</evidence>
<dbReference type="AlphaFoldDB" id="A0A0G0FBB3"/>
<comment type="similarity">
    <text evidence="1 3">Belongs to the short-chain dehydrogenases/reductases (SDR) family.</text>
</comment>
<dbReference type="PRINTS" id="PR00080">
    <property type="entry name" value="SDRFAMILY"/>
</dbReference>
<dbReference type="Pfam" id="PF00106">
    <property type="entry name" value="adh_short"/>
    <property type="match status" value="1"/>
</dbReference>
<dbReference type="Proteomes" id="UP000034816">
    <property type="component" value="Unassembled WGS sequence"/>
</dbReference>
<dbReference type="InterPro" id="IPR036291">
    <property type="entry name" value="NAD(P)-bd_dom_sf"/>
</dbReference>
<evidence type="ECO:0000256" key="2">
    <source>
        <dbReference type="ARBA" id="ARBA00023002"/>
    </source>
</evidence>
<protein>
    <submittedName>
        <fullName evidence="4">3-oxoacyl-(Acyl-carrier-protein) reductase</fullName>
    </submittedName>
</protein>
<dbReference type="GO" id="GO:0016491">
    <property type="term" value="F:oxidoreductase activity"/>
    <property type="evidence" value="ECO:0007669"/>
    <property type="project" value="UniProtKB-KW"/>
</dbReference>
<evidence type="ECO:0000313" key="4">
    <source>
        <dbReference type="EMBL" id="KKP76797.1"/>
    </source>
</evidence>
<dbReference type="Gene3D" id="3.40.50.720">
    <property type="entry name" value="NAD(P)-binding Rossmann-like Domain"/>
    <property type="match status" value="1"/>
</dbReference>
<evidence type="ECO:0000256" key="3">
    <source>
        <dbReference type="RuleBase" id="RU000363"/>
    </source>
</evidence>
<accession>A0A0G0FBB3</accession>
<dbReference type="CDD" id="cd05233">
    <property type="entry name" value="SDR_c"/>
    <property type="match status" value="1"/>
</dbReference>
<dbReference type="PRINTS" id="PR00081">
    <property type="entry name" value="GDHRDH"/>
</dbReference>
<keyword evidence="2" id="KW-0560">Oxidoreductase</keyword>
<evidence type="ECO:0000313" key="5">
    <source>
        <dbReference type="Proteomes" id="UP000034816"/>
    </source>
</evidence>
<name>A0A0G0FBB3_9BACT</name>
<dbReference type="EMBL" id="LBQH01000024">
    <property type="protein sequence ID" value="KKP76797.1"/>
    <property type="molecule type" value="Genomic_DNA"/>
</dbReference>
<dbReference type="PROSITE" id="PS00061">
    <property type="entry name" value="ADH_SHORT"/>
    <property type="match status" value="1"/>
</dbReference>
<sequence>MELKDKAIVVTGSSSGIGKAITEFFLENGAVVYGFSRRNSDFSNDNFHWIECDLLNDGSIEKGISKIGDNHVDILVNNAGYLEQCDSLNFSKEVFEKTFQLNMIAPVLMIQNLLPKLKDSVVINISSISDRLGDNMYALYCSSKAALNIYFDSISTKYKDFKIYSILPDYVDTPMLRKDMEGKDFDWGNTLKTSDIVDTVSIILNSDLPNSARIAVINDSMTEDVEPIEEFFVYNSDSKKMGKNHKEQSKR</sequence>
<proteinExistence type="inferred from homology"/>
<dbReference type="PANTHER" id="PTHR42901:SF1">
    <property type="entry name" value="ALCOHOL DEHYDROGENASE"/>
    <property type="match status" value="1"/>
</dbReference>
<comment type="caution">
    <text evidence="4">The sequence shown here is derived from an EMBL/GenBank/DDBJ whole genome shotgun (WGS) entry which is preliminary data.</text>
</comment>
<dbReference type="InterPro" id="IPR002347">
    <property type="entry name" value="SDR_fam"/>
</dbReference>
<dbReference type="PANTHER" id="PTHR42901">
    <property type="entry name" value="ALCOHOL DEHYDROGENASE"/>
    <property type="match status" value="1"/>
</dbReference>
<organism evidence="4 5">
    <name type="scientific">candidate division WS6 bacterium GW2011_GWF1_35_23</name>
    <dbReference type="NCBI Taxonomy" id="1619097"/>
    <lineage>
        <taxon>Bacteria</taxon>
        <taxon>Candidatus Dojkabacteria</taxon>
    </lineage>
</organism>
<gene>
    <name evidence="4" type="ORF">UR73_C0024G0004</name>
</gene>